<dbReference type="PANTHER" id="PTHR36529:SF1">
    <property type="entry name" value="GLYCOSYLTRANSFERASE"/>
    <property type="match status" value="1"/>
</dbReference>
<organism evidence="1 2">
    <name type="scientific">Renibacterium salmoninarum (strain ATCC 33209 / DSM 20767 / JCM 11484 / NBRC 15589 / NCIMB 2235)</name>
    <dbReference type="NCBI Taxonomy" id="288705"/>
    <lineage>
        <taxon>Bacteria</taxon>
        <taxon>Bacillati</taxon>
        <taxon>Actinomycetota</taxon>
        <taxon>Actinomycetes</taxon>
        <taxon>Micrococcales</taxon>
        <taxon>Micrococcaceae</taxon>
        <taxon>Renibacterium</taxon>
    </lineage>
</organism>
<dbReference type="PANTHER" id="PTHR36529">
    <property type="entry name" value="SLL1095 PROTEIN"/>
    <property type="match status" value="1"/>
</dbReference>
<dbReference type="HOGENOM" id="CLU_075662_0_0_11"/>
<dbReference type="Pfam" id="PF09837">
    <property type="entry name" value="DUF2064"/>
    <property type="match status" value="1"/>
</dbReference>
<dbReference type="KEGG" id="rsa:RSal33209_0685"/>
<reference evidence="2" key="1">
    <citation type="journal article" date="2008" name="J. Bacteriol.">
        <title>Genome sequence of the fish pathogen Renibacterium salmoninarum suggests reductive evolution away from an environmental Arthrobacter ancestor.</title>
        <authorList>
            <person name="Wiens G.D."/>
            <person name="Rockey D.D."/>
            <person name="Wu Z."/>
            <person name="Chang J."/>
            <person name="Levy R."/>
            <person name="Crane S."/>
            <person name="Chen D.S."/>
            <person name="Capri G.R."/>
            <person name="Burnett J.R."/>
            <person name="Sudheesh P.S."/>
            <person name="Schipma M.J."/>
            <person name="Burd H."/>
            <person name="Bhattacharyya A."/>
            <person name="Rhodes L.D."/>
            <person name="Kaul R."/>
            <person name="Strom M.S."/>
        </authorList>
    </citation>
    <scope>NUCLEOTIDE SEQUENCE [LARGE SCALE GENOMIC DNA]</scope>
    <source>
        <strain evidence="2">ATCC 33209 / DSM 20767 / JCM 11484 / NBRC 15589 / NCIMB 2235</strain>
    </source>
</reference>
<dbReference type="EMBL" id="CP000910">
    <property type="protein sequence ID" value="ABY22432.1"/>
    <property type="molecule type" value="Genomic_DNA"/>
</dbReference>
<dbReference type="Gene3D" id="3.90.550.10">
    <property type="entry name" value="Spore Coat Polysaccharide Biosynthesis Protein SpsA, Chain A"/>
    <property type="match status" value="1"/>
</dbReference>
<dbReference type="InterPro" id="IPR018641">
    <property type="entry name" value="Trfase_1_rSAM/seldom-assoc"/>
</dbReference>
<keyword evidence="2" id="KW-1185">Reference proteome</keyword>
<dbReference type="InterPro" id="IPR029044">
    <property type="entry name" value="Nucleotide-diphossugar_trans"/>
</dbReference>
<accession>A9WPY7</accession>
<dbReference type="AlphaFoldDB" id="A9WPY7"/>
<evidence type="ECO:0000313" key="2">
    <source>
        <dbReference type="Proteomes" id="UP000002007"/>
    </source>
</evidence>
<proteinExistence type="predicted"/>
<dbReference type="RefSeq" id="WP_012244131.1">
    <property type="nucleotide sequence ID" value="NC_010168.1"/>
</dbReference>
<evidence type="ECO:0000313" key="1">
    <source>
        <dbReference type="EMBL" id="ABY22432.1"/>
    </source>
</evidence>
<dbReference type="STRING" id="288705.RSal33209_0685"/>
<dbReference type="SUPFAM" id="SSF53448">
    <property type="entry name" value="Nucleotide-diphospho-sugar transferases"/>
    <property type="match status" value="1"/>
</dbReference>
<dbReference type="Proteomes" id="UP000002007">
    <property type="component" value="Chromosome"/>
</dbReference>
<protein>
    <recommendedName>
        <fullName evidence="3">Glycosyltransferase</fullName>
    </recommendedName>
</protein>
<dbReference type="eggNOG" id="COG3222">
    <property type="taxonomic scope" value="Bacteria"/>
</dbReference>
<sequence>MSQPSRVNQLSITVIAKECLPGNVKTRLTPPLEPAQGAALAQSSLSQTLRTVRKLPAQQRLLIFDGTPTSVDREGFTVVPQGSGGLDARLAAICSAVTGPLLIVGMDTPQLDAAALQPLLSDWSGDSAEYDAWFGPADDGGFWALALATPDPELILGVPMSSADTGRVQLARLEAAGLTVGTLPALRDVDYFNDAQYVASQCPGSEFANYVEALNVEMANSQGVNR</sequence>
<gene>
    <name evidence="1" type="ordered locus">RSal33209_0685</name>
</gene>
<evidence type="ECO:0008006" key="3">
    <source>
        <dbReference type="Google" id="ProtNLM"/>
    </source>
</evidence>
<name>A9WPY7_RENSM</name>